<dbReference type="Proteomes" id="UP000010478">
    <property type="component" value="Chromosome"/>
</dbReference>
<accession>K9VAF9</accession>
<reference evidence="1 2" key="1">
    <citation type="submission" date="2012-05" db="EMBL/GenBank/DDBJ databases">
        <title>Finished chromosome of genome of Oscillatoria sp. PCC 7112.</title>
        <authorList>
            <consortium name="US DOE Joint Genome Institute"/>
            <person name="Gugger M."/>
            <person name="Coursin T."/>
            <person name="Rippka R."/>
            <person name="Tandeau De Marsac N."/>
            <person name="Huntemann M."/>
            <person name="Wei C.-L."/>
            <person name="Han J."/>
            <person name="Detter J.C."/>
            <person name="Han C."/>
            <person name="Tapia R."/>
            <person name="Davenport K."/>
            <person name="Daligault H."/>
            <person name="Erkkila T."/>
            <person name="Gu W."/>
            <person name="Munk A.C.C."/>
            <person name="Teshima H."/>
            <person name="Xu Y."/>
            <person name="Chain P."/>
            <person name="Chen A."/>
            <person name="Krypides N."/>
            <person name="Mavromatis K."/>
            <person name="Markowitz V."/>
            <person name="Szeto E."/>
            <person name="Ivanova N."/>
            <person name="Mikhailova N."/>
            <person name="Ovchinnikova G."/>
            <person name="Pagani I."/>
            <person name="Pati A."/>
            <person name="Goodwin L."/>
            <person name="Peters L."/>
            <person name="Pitluck S."/>
            <person name="Woyke T."/>
            <person name="Kerfeld C."/>
        </authorList>
    </citation>
    <scope>NUCLEOTIDE SEQUENCE [LARGE SCALE GENOMIC DNA]</scope>
    <source>
        <strain evidence="1 2">PCC 7112</strain>
    </source>
</reference>
<dbReference type="EMBL" id="CP003614">
    <property type="protein sequence ID" value="AFZ04659.1"/>
    <property type="molecule type" value="Genomic_DNA"/>
</dbReference>
<gene>
    <name evidence="1" type="ORF">Osc7112_0011</name>
</gene>
<dbReference type="AlphaFoldDB" id="K9VAF9"/>
<organism evidence="1 2">
    <name type="scientific">Phormidium nigroviride PCC 7112</name>
    <dbReference type="NCBI Taxonomy" id="179408"/>
    <lineage>
        <taxon>Bacteria</taxon>
        <taxon>Bacillati</taxon>
        <taxon>Cyanobacteriota</taxon>
        <taxon>Cyanophyceae</taxon>
        <taxon>Oscillatoriophycideae</taxon>
        <taxon>Oscillatoriales</taxon>
        <taxon>Oscillatoriaceae</taxon>
        <taxon>Phormidium</taxon>
    </lineage>
</organism>
<dbReference type="HOGENOM" id="CLU_1029900_0_0_3"/>
<protein>
    <recommendedName>
        <fullName evidence="3">Glycosyltransferase 2-like domain-containing protein</fullName>
    </recommendedName>
</protein>
<proteinExistence type="predicted"/>
<name>K9VAF9_9CYAN</name>
<evidence type="ECO:0008006" key="3">
    <source>
        <dbReference type="Google" id="ProtNLM"/>
    </source>
</evidence>
<evidence type="ECO:0000313" key="2">
    <source>
        <dbReference type="Proteomes" id="UP000010478"/>
    </source>
</evidence>
<evidence type="ECO:0000313" key="1">
    <source>
        <dbReference type="EMBL" id="AFZ04659.1"/>
    </source>
</evidence>
<keyword evidence="2" id="KW-1185">Reference proteome</keyword>
<dbReference type="eggNOG" id="ENOG5032UWD">
    <property type="taxonomic scope" value="Bacteria"/>
</dbReference>
<sequence length="270" mass="31518">MVREVLEDWLSFLGGRPKQVIFAVSPADKPPPIYQELLAEGLIDELVYVDLRGRSVGETDAEGIRVAIEAAKTDWVLLAKLDTLPYRKGHENWLDEVMQTVQKYNCFGFTGSFPSPDMQSLEPGYSKTQKFSNNFSIFRGTEWIEVIDSYVGKNFDGAVAKNALYTKESLRFANEAAIESFLEKNQRYMLVRWETPEWTVFHVNVWGEQLRQIRDRYLARKDISSFLNTGRPQLIGFHPWDLYYGYPKPPLLERFKIFVGRWRRIIFRNQ</sequence>
<dbReference type="KEGG" id="oni:Osc7112_0011"/>